<dbReference type="SUPFAM" id="SSF53383">
    <property type="entry name" value="PLP-dependent transferases"/>
    <property type="match status" value="1"/>
</dbReference>
<comment type="catalytic activity">
    <reaction evidence="11">
        <text>a 2-oxocarboxylate + L-ornithine = L-glutamate 5-semialdehyde + an L-alpha-amino acid</text>
        <dbReference type="Rhea" id="RHEA:13877"/>
        <dbReference type="ChEBI" id="CHEBI:35179"/>
        <dbReference type="ChEBI" id="CHEBI:46911"/>
        <dbReference type="ChEBI" id="CHEBI:58066"/>
        <dbReference type="ChEBI" id="CHEBI:59869"/>
        <dbReference type="EC" id="2.6.1.13"/>
    </reaction>
</comment>
<keyword evidence="5 11" id="KW-0032">Aminotransferase</keyword>
<keyword evidence="4 11" id="KW-0963">Cytoplasm</keyword>
<dbReference type="Pfam" id="PF00202">
    <property type="entry name" value="Aminotran_3"/>
    <property type="match status" value="1"/>
</dbReference>
<dbReference type="InterPro" id="IPR034757">
    <property type="entry name" value="Ornith_aminotrans_bact"/>
</dbReference>
<dbReference type="EMBL" id="QVXO01000012">
    <property type="protein sequence ID" value="RPJ91867.1"/>
    <property type="molecule type" value="Genomic_DNA"/>
</dbReference>
<dbReference type="AlphaFoldDB" id="A0A424WF65"/>
<dbReference type="UniPathway" id="UPA00098">
    <property type="reaction ID" value="UER00358"/>
</dbReference>
<keyword evidence="7 11" id="KW-0641">Proline biosynthesis</keyword>
<comment type="caution">
    <text evidence="13">The sequence shown here is derived from an EMBL/GenBank/DDBJ whole genome shotgun (WGS) entry which is preliminary data.</text>
</comment>
<proteinExistence type="inferred from homology"/>
<dbReference type="PANTHER" id="PTHR11986">
    <property type="entry name" value="AMINOTRANSFERASE CLASS III"/>
    <property type="match status" value="1"/>
</dbReference>
<dbReference type="InterPro" id="IPR015424">
    <property type="entry name" value="PyrdxlP-dep_Trfase"/>
</dbReference>
<evidence type="ECO:0000256" key="9">
    <source>
        <dbReference type="ARBA" id="ARBA00022898"/>
    </source>
</evidence>
<feature type="region of interest" description="Disordered" evidence="12">
    <location>
        <begin position="1"/>
        <end position="20"/>
    </location>
</feature>
<evidence type="ECO:0000256" key="12">
    <source>
        <dbReference type="SAM" id="MobiDB-lite"/>
    </source>
</evidence>
<evidence type="ECO:0000256" key="6">
    <source>
        <dbReference type="ARBA" id="ARBA00022605"/>
    </source>
</evidence>
<feature type="modified residue" description="N6-(pyridoxal phosphate)lysine" evidence="11">
    <location>
        <position position="266"/>
    </location>
</feature>
<evidence type="ECO:0000313" key="13">
    <source>
        <dbReference type="EMBL" id="RPJ91867.1"/>
    </source>
</evidence>
<dbReference type="PANTHER" id="PTHR11986:SF18">
    <property type="entry name" value="ORNITHINE AMINOTRANSFERASE, MITOCHONDRIAL"/>
    <property type="match status" value="1"/>
</dbReference>
<keyword evidence="6 11" id="KW-0028">Amino-acid biosynthesis</keyword>
<dbReference type="Proteomes" id="UP000285324">
    <property type="component" value="Unassembled WGS sequence"/>
</dbReference>
<evidence type="ECO:0000256" key="1">
    <source>
        <dbReference type="ARBA" id="ARBA00001933"/>
    </source>
</evidence>
<gene>
    <name evidence="11" type="primary">rocD</name>
    <name evidence="13" type="ORF">DY367_10345</name>
</gene>
<dbReference type="InterPro" id="IPR015421">
    <property type="entry name" value="PyrdxlP-dep_Trfase_major"/>
</dbReference>
<dbReference type="HAMAP" id="MF_01689">
    <property type="entry name" value="Ornith_aminotrans_3"/>
    <property type="match status" value="1"/>
</dbReference>
<organism evidence="13 14">
    <name type="scientific">Alcaligenes xylosoxydans xylosoxydans</name>
    <name type="common">Achromobacter xylosoxidans</name>
    <dbReference type="NCBI Taxonomy" id="85698"/>
    <lineage>
        <taxon>Bacteria</taxon>
        <taxon>Pseudomonadati</taxon>
        <taxon>Pseudomonadota</taxon>
        <taxon>Betaproteobacteria</taxon>
        <taxon>Burkholderiales</taxon>
        <taxon>Alcaligenaceae</taxon>
        <taxon>Achromobacter</taxon>
    </lineage>
</organism>
<protein>
    <recommendedName>
        <fullName evidence="3 11">Ornithine aminotransferase</fullName>
        <shortName evidence="11">OAT</shortName>
        <ecNumber evidence="3 11">2.6.1.13</ecNumber>
    </recommendedName>
    <alternativeName>
        <fullName evidence="10 11">Ornithine--oxo-acid aminotransferase</fullName>
    </alternativeName>
</protein>
<dbReference type="CDD" id="cd00610">
    <property type="entry name" value="OAT_like"/>
    <property type="match status" value="1"/>
</dbReference>
<dbReference type="FunFam" id="3.40.640.10:FF:000011">
    <property type="entry name" value="Ornithine aminotransferase"/>
    <property type="match status" value="1"/>
</dbReference>
<reference evidence="13 14" key="1">
    <citation type="submission" date="2018-08" db="EMBL/GenBank/DDBJ databases">
        <title>Achromobacter xylosoxidans Genome sequencing and assembly.</title>
        <authorList>
            <person name="Wang R."/>
            <person name="Rensing C."/>
            <person name="Li Y."/>
        </authorList>
    </citation>
    <scope>NUCLEOTIDE SEQUENCE [LARGE SCALE GENOMIC DNA]</scope>
    <source>
        <strain evidence="13 14">GD003A</strain>
    </source>
</reference>
<evidence type="ECO:0000256" key="5">
    <source>
        <dbReference type="ARBA" id="ARBA00022576"/>
    </source>
</evidence>
<dbReference type="GO" id="GO:0055129">
    <property type="term" value="P:L-proline biosynthetic process"/>
    <property type="evidence" value="ECO:0007669"/>
    <property type="project" value="UniProtKB-UniRule"/>
</dbReference>
<evidence type="ECO:0000256" key="3">
    <source>
        <dbReference type="ARBA" id="ARBA00012924"/>
    </source>
</evidence>
<comment type="cofactor">
    <cofactor evidence="1 11">
        <name>pyridoxal 5'-phosphate</name>
        <dbReference type="ChEBI" id="CHEBI:597326"/>
    </cofactor>
</comment>
<dbReference type="PROSITE" id="PS00600">
    <property type="entry name" value="AA_TRANSFER_CLASS_3"/>
    <property type="match status" value="1"/>
</dbReference>
<dbReference type="EC" id="2.6.1.13" evidence="3 11"/>
<dbReference type="InterPro" id="IPR010164">
    <property type="entry name" value="Orn_aminotrans"/>
</dbReference>
<dbReference type="NCBIfam" id="TIGR01885">
    <property type="entry name" value="Orn_aminotrans"/>
    <property type="match status" value="1"/>
</dbReference>
<dbReference type="InterPro" id="IPR015422">
    <property type="entry name" value="PyrdxlP-dep_Trfase_small"/>
</dbReference>
<evidence type="ECO:0000256" key="10">
    <source>
        <dbReference type="ARBA" id="ARBA00030587"/>
    </source>
</evidence>
<evidence type="ECO:0000256" key="4">
    <source>
        <dbReference type="ARBA" id="ARBA00022490"/>
    </source>
</evidence>
<dbReference type="InterPro" id="IPR049704">
    <property type="entry name" value="Aminotrans_3_PPA_site"/>
</dbReference>
<evidence type="ECO:0000256" key="11">
    <source>
        <dbReference type="HAMAP-Rule" id="MF_01689"/>
    </source>
</evidence>
<dbReference type="PIRSF" id="PIRSF000521">
    <property type="entry name" value="Transaminase_4ab_Lys_Orn"/>
    <property type="match status" value="1"/>
</dbReference>
<dbReference type="GO" id="GO:0005737">
    <property type="term" value="C:cytoplasm"/>
    <property type="evidence" value="ECO:0007669"/>
    <property type="project" value="UniProtKB-SubCell"/>
</dbReference>
<name>A0A424WF65_ALCXX</name>
<comment type="subcellular location">
    <subcellularLocation>
        <location evidence="11">Cytoplasm</location>
    </subcellularLocation>
</comment>
<comment type="pathway">
    <text evidence="2 11">Amino-acid biosynthesis; L-proline biosynthesis; L-glutamate 5-semialdehyde from L-ornithine: step 1/1.</text>
</comment>
<dbReference type="InterPro" id="IPR005814">
    <property type="entry name" value="Aminotrans_3"/>
</dbReference>
<dbReference type="Gene3D" id="3.40.640.10">
    <property type="entry name" value="Type I PLP-dependent aspartate aminotransferase-like (Major domain)"/>
    <property type="match status" value="1"/>
</dbReference>
<evidence type="ECO:0000256" key="7">
    <source>
        <dbReference type="ARBA" id="ARBA00022650"/>
    </source>
</evidence>
<dbReference type="Gene3D" id="3.90.1150.10">
    <property type="entry name" value="Aspartate Aminotransferase, domain 1"/>
    <property type="match status" value="1"/>
</dbReference>
<dbReference type="RefSeq" id="WP_059375934.1">
    <property type="nucleotide sequence ID" value="NZ_CP061008.1"/>
</dbReference>
<evidence type="ECO:0000256" key="2">
    <source>
        <dbReference type="ARBA" id="ARBA00004998"/>
    </source>
</evidence>
<comment type="similarity">
    <text evidence="11">Belongs to the class-III pyridoxal-phosphate-dependent aminotransferase family. OAT subfamily.</text>
</comment>
<comment type="function">
    <text evidence="11">Catalyzes the interconversion of ornithine to glutamate semialdehyde.</text>
</comment>
<feature type="compositionally biased region" description="Polar residues" evidence="12">
    <location>
        <begin position="1"/>
        <end position="15"/>
    </location>
</feature>
<keyword evidence="8 11" id="KW-0808">Transferase</keyword>
<keyword evidence="9 11" id="KW-0663">Pyridoxal phosphate</keyword>
<dbReference type="GO" id="GO:0030170">
    <property type="term" value="F:pyridoxal phosphate binding"/>
    <property type="evidence" value="ECO:0007669"/>
    <property type="project" value="UniProtKB-UniRule"/>
</dbReference>
<evidence type="ECO:0000256" key="8">
    <source>
        <dbReference type="ARBA" id="ARBA00022679"/>
    </source>
</evidence>
<dbReference type="GO" id="GO:0042802">
    <property type="term" value="F:identical protein binding"/>
    <property type="evidence" value="ECO:0007669"/>
    <property type="project" value="TreeGrafter"/>
</dbReference>
<dbReference type="GO" id="GO:0004587">
    <property type="term" value="F:ornithine aminotransferase activity"/>
    <property type="evidence" value="ECO:0007669"/>
    <property type="project" value="UniProtKB-UniRule"/>
</dbReference>
<sequence>MSAVLNTQPGAQSAASHRDRVEDQLGAHNYHPLDVVIARGSGVWLYDVDGRKYLDCLSAYSAVNQGHCHPAILAAMAEQAQKLTLTSRAFRHDQMAPFYEDLARLTGAHKILPMNSGAEAVETAIKAVRKWGYEVRGVPENQAEIIVCANNFHGRTLGIVGFSTDPDAYGHYGPFAPGFKIVPFGDYEAFDAAITPNTVAFLVEPIQGEAGVVLPPAGYFARVRQRCTERGITLILDEIQTGLGRTGKLLAEEHEGIEADVTLIGKALSGGFYPVSAVLSNADVLGVFQPGQHGSTFGGNPLACAIARAALRVLIEEGMIENAAAMGSYFLDRLRTLPGPVREVRGRGLMLAVELEPDAGGARLWCERLQARGMLVKDTHGHTLRLSPPLIVTREQIDWACDQLSAVLSAT</sequence>
<dbReference type="InterPro" id="IPR050103">
    <property type="entry name" value="Class-III_PLP-dep_AT"/>
</dbReference>
<accession>A0A424WF65</accession>
<dbReference type="OrthoDB" id="3398487at2"/>
<evidence type="ECO:0000313" key="14">
    <source>
        <dbReference type="Proteomes" id="UP000285324"/>
    </source>
</evidence>